<dbReference type="EMBL" id="CP011568">
    <property type="protein sequence ID" value="AKJ67819.1"/>
    <property type="molecule type" value="Genomic_DNA"/>
</dbReference>
<dbReference type="AlphaFoldDB" id="A0A0G3EP67"/>
<keyword evidence="3" id="KW-1185">Reference proteome</keyword>
<dbReference type="OrthoDB" id="8640486at2"/>
<accession>A0A0G3EP67</accession>
<dbReference type="STRING" id="445709.ABW99_05900"/>
<protein>
    <submittedName>
        <fullName evidence="2">Enoyl-CoA hydratase</fullName>
    </submittedName>
</protein>
<evidence type="ECO:0000313" key="3">
    <source>
        <dbReference type="Proteomes" id="UP000036700"/>
    </source>
</evidence>
<dbReference type="Proteomes" id="UP000036700">
    <property type="component" value="Chromosome"/>
</dbReference>
<dbReference type="PANTHER" id="PTHR42964">
    <property type="entry name" value="ENOYL-COA HYDRATASE"/>
    <property type="match status" value="1"/>
</dbReference>
<sequence length="256" mass="26993">MILTIDRQTTHWSITLNRPDKLNALSAEMVEALIDALDTAAAAQVAAVSLQGEGRCFSAGFDMSGVEQHSEGDLLLRFVRIEQLLQRVAGAPFLTVALAHGRNFGAGVDLIAACNLRVAAPGTTFRMPGLQFGLVLGSARLARIVGVREAQRLLETSATFDVERALRNGFIEQVAAPEQFAEVQAEAVARATALPAASRAQLLAVLRASEFAQADAELAALVRSAAVPGLKQRIDAYRHPAGAGQAGTASTPAQRS</sequence>
<dbReference type="RefSeq" id="WP_047213578.1">
    <property type="nucleotide sequence ID" value="NZ_CP011568.3"/>
</dbReference>
<evidence type="ECO:0000313" key="2">
    <source>
        <dbReference type="EMBL" id="AKJ67819.1"/>
    </source>
</evidence>
<name>A0A0G3EP67_9BURK</name>
<dbReference type="InterPro" id="IPR051683">
    <property type="entry name" value="Enoyl-CoA_Hydratase/Isomerase"/>
</dbReference>
<dbReference type="KEGG" id="ptx:ABW99_05900"/>
<dbReference type="PATRIC" id="fig|445709.3.peg.1269"/>
<gene>
    <name evidence="2" type="ORF">ABW99_05900</name>
</gene>
<proteinExistence type="inferred from homology"/>
<dbReference type="Pfam" id="PF00378">
    <property type="entry name" value="ECH_1"/>
    <property type="match status" value="1"/>
</dbReference>
<organism evidence="2 3">
    <name type="scientific">Pandoraea thiooxydans</name>
    <dbReference type="NCBI Taxonomy" id="445709"/>
    <lineage>
        <taxon>Bacteria</taxon>
        <taxon>Pseudomonadati</taxon>
        <taxon>Pseudomonadota</taxon>
        <taxon>Betaproteobacteria</taxon>
        <taxon>Burkholderiales</taxon>
        <taxon>Burkholderiaceae</taxon>
        <taxon>Pandoraea</taxon>
    </lineage>
</organism>
<dbReference type="InterPro" id="IPR029045">
    <property type="entry name" value="ClpP/crotonase-like_dom_sf"/>
</dbReference>
<dbReference type="PANTHER" id="PTHR42964:SF1">
    <property type="entry name" value="POLYKETIDE BIOSYNTHESIS ENOYL-COA HYDRATASE PKSH-RELATED"/>
    <property type="match status" value="1"/>
</dbReference>
<reference evidence="3" key="1">
    <citation type="submission" date="2015-06" db="EMBL/GenBank/DDBJ databases">
        <authorList>
            <person name="Lim Y.L."/>
            <person name="Ee R."/>
            <person name="Yong D."/>
            <person name="How K.Y."/>
            <person name="Yin W.F."/>
            <person name="Chan K.G."/>
        </authorList>
    </citation>
    <scope>NUCLEOTIDE SEQUENCE [LARGE SCALE GENOMIC DNA]</scope>
    <source>
        <strain evidence="3">DSM 25325</strain>
    </source>
</reference>
<dbReference type="CDD" id="cd06558">
    <property type="entry name" value="crotonase-like"/>
    <property type="match status" value="1"/>
</dbReference>
<evidence type="ECO:0000256" key="1">
    <source>
        <dbReference type="ARBA" id="ARBA00005254"/>
    </source>
</evidence>
<dbReference type="SUPFAM" id="SSF52096">
    <property type="entry name" value="ClpP/crotonase"/>
    <property type="match status" value="1"/>
</dbReference>
<comment type="similarity">
    <text evidence="1">Belongs to the enoyl-CoA hydratase/isomerase family.</text>
</comment>
<dbReference type="GO" id="GO:0003824">
    <property type="term" value="F:catalytic activity"/>
    <property type="evidence" value="ECO:0007669"/>
    <property type="project" value="UniProtKB-ARBA"/>
</dbReference>
<dbReference type="Gene3D" id="3.90.226.10">
    <property type="entry name" value="2-enoyl-CoA Hydratase, Chain A, domain 1"/>
    <property type="match status" value="1"/>
</dbReference>
<dbReference type="InterPro" id="IPR001753">
    <property type="entry name" value="Enoyl-CoA_hydra/iso"/>
</dbReference>